<feature type="signal peptide" evidence="6">
    <location>
        <begin position="1"/>
        <end position="17"/>
    </location>
</feature>
<evidence type="ECO:0000256" key="6">
    <source>
        <dbReference type="SAM" id="SignalP"/>
    </source>
</evidence>
<dbReference type="PROSITE" id="PS00079">
    <property type="entry name" value="MULTICOPPER_OXIDASE1"/>
    <property type="match status" value="1"/>
</dbReference>
<dbReference type="EMBL" id="SNSC02000025">
    <property type="protein sequence ID" value="TID13680.1"/>
    <property type="molecule type" value="Genomic_DNA"/>
</dbReference>
<dbReference type="InterPro" id="IPR044130">
    <property type="entry name" value="CuRO_2_Fet3-like"/>
</dbReference>
<dbReference type="PROSITE" id="PS00080">
    <property type="entry name" value="MULTICOPPER_OXIDASE2"/>
    <property type="match status" value="1"/>
</dbReference>
<protein>
    <submittedName>
        <fullName evidence="10">Putative exopolygalacturonase X</fullName>
    </submittedName>
</protein>
<dbReference type="STRING" id="86259.A0A4Z1NRW9"/>
<dbReference type="AlphaFoldDB" id="A0A4Z1NRW9"/>
<dbReference type="InterPro" id="IPR045087">
    <property type="entry name" value="Cu-oxidase_fam"/>
</dbReference>
<name>A0A4Z1NRW9_9PEZI</name>
<dbReference type="GO" id="GO:0005507">
    <property type="term" value="F:copper ion binding"/>
    <property type="evidence" value="ECO:0007669"/>
    <property type="project" value="InterPro"/>
</dbReference>
<dbReference type="Pfam" id="PF00394">
    <property type="entry name" value="Cu-oxidase"/>
    <property type="match status" value="1"/>
</dbReference>
<gene>
    <name evidence="10" type="ORF">E6O75_ATG01658</name>
</gene>
<dbReference type="Gene3D" id="2.60.40.420">
    <property type="entry name" value="Cupredoxins - blue copper proteins"/>
    <property type="match status" value="3"/>
</dbReference>
<evidence type="ECO:0000259" key="7">
    <source>
        <dbReference type="Pfam" id="PF00394"/>
    </source>
</evidence>
<feature type="domain" description="Plastocyanin-like" evidence="8">
    <location>
        <begin position="366"/>
        <end position="501"/>
    </location>
</feature>
<evidence type="ECO:0000259" key="9">
    <source>
        <dbReference type="Pfam" id="PF07732"/>
    </source>
</evidence>
<dbReference type="InterPro" id="IPR008972">
    <property type="entry name" value="Cupredoxin"/>
</dbReference>
<dbReference type="Pfam" id="PF07732">
    <property type="entry name" value="Cu-oxidase_3"/>
    <property type="match status" value="1"/>
</dbReference>
<evidence type="ECO:0000313" key="10">
    <source>
        <dbReference type="EMBL" id="TID13680.1"/>
    </source>
</evidence>
<reference evidence="10 11" key="1">
    <citation type="submission" date="2019-04" db="EMBL/GenBank/DDBJ databases">
        <title>High contiguity whole genome sequence and gene annotation resource for two Venturia nashicola isolates.</title>
        <authorList>
            <person name="Prokchorchik M."/>
            <person name="Won K."/>
            <person name="Lee Y."/>
            <person name="Choi E.D."/>
            <person name="Segonzac C."/>
            <person name="Sohn K.H."/>
        </authorList>
    </citation>
    <scope>NUCLEOTIDE SEQUENCE [LARGE SCALE GENOMIC DNA]</scope>
    <source>
        <strain evidence="10 11">PRI2</strain>
    </source>
</reference>
<dbReference type="Pfam" id="PF07731">
    <property type="entry name" value="Cu-oxidase_2"/>
    <property type="match status" value="1"/>
</dbReference>
<feature type="chain" id="PRO_5021390649" evidence="6">
    <location>
        <begin position="18"/>
        <end position="574"/>
    </location>
</feature>
<dbReference type="SUPFAM" id="SSF49503">
    <property type="entry name" value="Cupredoxins"/>
    <property type="match status" value="3"/>
</dbReference>
<evidence type="ECO:0000256" key="4">
    <source>
        <dbReference type="ARBA" id="ARBA00023002"/>
    </source>
</evidence>
<comment type="similarity">
    <text evidence="1">Belongs to the multicopper oxidase family.</text>
</comment>
<dbReference type="InterPro" id="IPR011706">
    <property type="entry name" value="Cu-oxidase_C"/>
</dbReference>
<dbReference type="GO" id="GO:0033573">
    <property type="term" value="C:high-affinity iron permease complex"/>
    <property type="evidence" value="ECO:0007669"/>
    <property type="project" value="TreeGrafter"/>
</dbReference>
<dbReference type="InterPro" id="IPR002355">
    <property type="entry name" value="Cu_oxidase_Cu_BS"/>
</dbReference>
<dbReference type="GO" id="GO:0010106">
    <property type="term" value="P:cellular response to iron ion starvation"/>
    <property type="evidence" value="ECO:0007669"/>
    <property type="project" value="TreeGrafter"/>
</dbReference>
<keyword evidence="11" id="KW-1185">Reference proteome</keyword>
<dbReference type="CDD" id="cd13877">
    <property type="entry name" value="CuRO_2_Fet3p_like"/>
    <property type="match status" value="1"/>
</dbReference>
<feature type="domain" description="Plastocyanin-like" evidence="7">
    <location>
        <begin position="150"/>
        <end position="273"/>
    </location>
</feature>
<evidence type="ECO:0000256" key="3">
    <source>
        <dbReference type="ARBA" id="ARBA00022729"/>
    </source>
</evidence>
<dbReference type="GO" id="GO:0004322">
    <property type="term" value="F:ferroxidase activity"/>
    <property type="evidence" value="ECO:0007669"/>
    <property type="project" value="TreeGrafter"/>
</dbReference>
<organism evidence="10 11">
    <name type="scientific">Venturia nashicola</name>
    <dbReference type="NCBI Taxonomy" id="86259"/>
    <lineage>
        <taxon>Eukaryota</taxon>
        <taxon>Fungi</taxon>
        <taxon>Dikarya</taxon>
        <taxon>Ascomycota</taxon>
        <taxon>Pezizomycotina</taxon>
        <taxon>Dothideomycetes</taxon>
        <taxon>Pleosporomycetidae</taxon>
        <taxon>Venturiales</taxon>
        <taxon>Venturiaceae</taxon>
        <taxon>Venturia</taxon>
    </lineage>
</organism>
<evidence type="ECO:0000256" key="5">
    <source>
        <dbReference type="ARBA" id="ARBA00023008"/>
    </source>
</evidence>
<dbReference type="PANTHER" id="PTHR11709">
    <property type="entry name" value="MULTI-COPPER OXIDASE"/>
    <property type="match status" value="1"/>
</dbReference>
<dbReference type="Proteomes" id="UP000298493">
    <property type="component" value="Unassembled WGS sequence"/>
</dbReference>
<dbReference type="InterPro" id="IPR001117">
    <property type="entry name" value="Cu-oxidase_2nd"/>
</dbReference>
<evidence type="ECO:0000256" key="2">
    <source>
        <dbReference type="ARBA" id="ARBA00022723"/>
    </source>
</evidence>
<proteinExistence type="inferred from homology"/>
<keyword evidence="5" id="KW-0186">Copper</keyword>
<feature type="domain" description="Plastocyanin-like" evidence="9">
    <location>
        <begin position="25"/>
        <end position="140"/>
    </location>
</feature>
<keyword evidence="2" id="KW-0479">Metal-binding</keyword>
<dbReference type="InterPro" id="IPR033138">
    <property type="entry name" value="Cu_oxidase_CS"/>
</dbReference>
<comment type="caution">
    <text evidence="10">The sequence shown here is derived from an EMBL/GenBank/DDBJ whole genome shotgun (WGS) entry which is preliminary data.</text>
</comment>
<dbReference type="GO" id="GO:0033215">
    <property type="term" value="P:reductive iron assimilation"/>
    <property type="evidence" value="ECO:0007669"/>
    <property type="project" value="TreeGrafter"/>
</dbReference>
<evidence type="ECO:0000313" key="11">
    <source>
        <dbReference type="Proteomes" id="UP000298493"/>
    </source>
</evidence>
<evidence type="ECO:0000259" key="8">
    <source>
        <dbReference type="Pfam" id="PF07731"/>
    </source>
</evidence>
<sequence length="574" mass="62895">MFTFVYLLLGLCQLSCAVFLNWNITWVNDAAPDGVNRPVIGVNGKWPPPILEAQVGEQVTIVVWNKLGNQSTSLHWHGIRQFQTNSMDGATGVTQCPIPPDSSFTYSFVASEAGTFWYHSHNMGQYPDGLRGAFVVHDPEPPWKGQVEKEYTITLSDWYHKQMPELISQFHSSGNGVEPVPDSFLLNDGKDASYPVEAGKGYLFRILNIGAFPSFFFSIEDHDFQIVEIDGVYTVPTTASTLLVGAAMRYSILVLAKTNTTKNFDITAVADASIFQAAFTGKSLVASGSLQYDANGTKATARTDAAALVNWGNPGSLPPPIDDVGILPSDNQPILEPVDHTIRLDFNQKVINGVTRDTINDVTYLMPKVPSLYTALSVEPEDAKDYRIYGANVNPIVINHNQIIEIQLNNRNPGAHSGHPWHLHGHQFQVVARSGDGVNATYAGNATLPAIPMRRDVAGVRPGGYLVIRFRADNPGINLFHCHIEWHVQSGLTATFIEAPDEIEFEVPQDHLDVCIAQGIPVEGNAAGNVDDIYDLRGANVDVPSVDNGAMWQGNQTVVKRARKVRVAPSRRSD</sequence>
<accession>A0A4Z1NRW9</accession>
<evidence type="ECO:0000256" key="1">
    <source>
        <dbReference type="ARBA" id="ARBA00010609"/>
    </source>
</evidence>
<keyword evidence="3 6" id="KW-0732">Signal</keyword>
<dbReference type="InterPro" id="IPR011707">
    <property type="entry name" value="Cu-oxidase-like_N"/>
</dbReference>
<keyword evidence="4" id="KW-0560">Oxidoreductase</keyword>
<dbReference type="PANTHER" id="PTHR11709:SF361">
    <property type="entry name" value="IRON TRANSPORT MULTICOPPER OXIDASE FET3"/>
    <property type="match status" value="1"/>
</dbReference>